<evidence type="ECO:0000256" key="1">
    <source>
        <dbReference type="SAM" id="Phobius"/>
    </source>
</evidence>
<gene>
    <name evidence="2" type="ORF">B0J12DRAFT_639344</name>
</gene>
<accession>A0ABQ8GVA1</accession>
<proteinExistence type="predicted"/>
<sequence>MLGLRMAAAAAATTTMMAVMRGSKREARGGHDDRESRLHWRRRRWAAAALCFAVAVVLTPCRLLWTWRRANVAKMHSTRAPGGLAGSAGLLLLLAAVQCGHGHGHGHGGLGAEAVVGNQSGASAGACAGGRCGAGGTRRTSKQAAVHGFCWRVLSWCCGRECDWER</sequence>
<dbReference type="Proteomes" id="UP000774617">
    <property type="component" value="Unassembled WGS sequence"/>
</dbReference>
<name>A0ABQ8GVA1_9PEZI</name>
<keyword evidence="1" id="KW-0812">Transmembrane</keyword>
<organism evidence="2 3">
    <name type="scientific">Macrophomina phaseolina</name>
    <dbReference type="NCBI Taxonomy" id="35725"/>
    <lineage>
        <taxon>Eukaryota</taxon>
        <taxon>Fungi</taxon>
        <taxon>Dikarya</taxon>
        <taxon>Ascomycota</taxon>
        <taxon>Pezizomycotina</taxon>
        <taxon>Dothideomycetes</taxon>
        <taxon>Dothideomycetes incertae sedis</taxon>
        <taxon>Botryosphaeriales</taxon>
        <taxon>Botryosphaeriaceae</taxon>
        <taxon>Macrophomina</taxon>
    </lineage>
</organism>
<comment type="caution">
    <text evidence="2">The sequence shown here is derived from an EMBL/GenBank/DDBJ whole genome shotgun (WGS) entry which is preliminary data.</text>
</comment>
<evidence type="ECO:0000313" key="3">
    <source>
        <dbReference type="Proteomes" id="UP000774617"/>
    </source>
</evidence>
<feature type="transmembrane region" description="Helical" evidence="1">
    <location>
        <begin position="45"/>
        <end position="65"/>
    </location>
</feature>
<keyword evidence="1" id="KW-0472">Membrane</keyword>
<keyword evidence="1" id="KW-1133">Transmembrane helix</keyword>
<reference evidence="2 3" key="1">
    <citation type="journal article" date="2021" name="Nat. Commun.">
        <title>Genetic determinants of endophytism in the Arabidopsis root mycobiome.</title>
        <authorList>
            <person name="Mesny F."/>
            <person name="Miyauchi S."/>
            <person name="Thiergart T."/>
            <person name="Pickel B."/>
            <person name="Atanasova L."/>
            <person name="Karlsson M."/>
            <person name="Huettel B."/>
            <person name="Barry K.W."/>
            <person name="Haridas S."/>
            <person name="Chen C."/>
            <person name="Bauer D."/>
            <person name="Andreopoulos W."/>
            <person name="Pangilinan J."/>
            <person name="LaButti K."/>
            <person name="Riley R."/>
            <person name="Lipzen A."/>
            <person name="Clum A."/>
            <person name="Drula E."/>
            <person name="Henrissat B."/>
            <person name="Kohler A."/>
            <person name="Grigoriev I.V."/>
            <person name="Martin F.M."/>
            <person name="Hacquard S."/>
        </authorList>
    </citation>
    <scope>NUCLEOTIDE SEQUENCE [LARGE SCALE GENOMIC DNA]</scope>
    <source>
        <strain evidence="2 3">MPI-SDFR-AT-0080</strain>
    </source>
</reference>
<protein>
    <submittedName>
        <fullName evidence="2">Uncharacterized protein</fullName>
    </submittedName>
</protein>
<dbReference type="EMBL" id="JAGTJR010000001">
    <property type="protein sequence ID" value="KAH7065177.1"/>
    <property type="molecule type" value="Genomic_DNA"/>
</dbReference>
<keyword evidence="3" id="KW-1185">Reference proteome</keyword>
<evidence type="ECO:0000313" key="2">
    <source>
        <dbReference type="EMBL" id="KAH7065177.1"/>
    </source>
</evidence>